<dbReference type="PROSITE" id="PS50928">
    <property type="entry name" value="ABC_TM1"/>
    <property type="match status" value="1"/>
</dbReference>
<dbReference type="InterPro" id="IPR000515">
    <property type="entry name" value="MetI-like"/>
</dbReference>
<feature type="transmembrane region" description="Helical" evidence="6">
    <location>
        <begin position="12"/>
        <end position="31"/>
    </location>
</feature>
<dbReference type="Pfam" id="PF00528">
    <property type="entry name" value="BPD_transp_1"/>
    <property type="match status" value="1"/>
</dbReference>
<name>A0ABS3P597_9BACI</name>
<comment type="similarity">
    <text evidence="6">Belongs to the binding-protein-dependent transport system permease family.</text>
</comment>
<feature type="transmembrane region" description="Helical" evidence="6">
    <location>
        <begin position="117"/>
        <end position="135"/>
    </location>
</feature>
<dbReference type="CDD" id="cd06261">
    <property type="entry name" value="TM_PBP2"/>
    <property type="match status" value="1"/>
</dbReference>
<accession>A0ABS3P597</accession>
<keyword evidence="5 6" id="KW-0472">Membrane</keyword>
<dbReference type="RefSeq" id="WP_208019404.1">
    <property type="nucleotide sequence ID" value="NZ_JAGDQJ010000043.1"/>
</dbReference>
<proteinExistence type="inferred from homology"/>
<feature type="domain" description="ABC transmembrane type-1" evidence="7">
    <location>
        <begin position="83"/>
        <end position="282"/>
    </location>
</feature>
<evidence type="ECO:0000256" key="6">
    <source>
        <dbReference type="RuleBase" id="RU363032"/>
    </source>
</evidence>
<feature type="transmembrane region" description="Helical" evidence="6">
    <location>
        <begin position="212"/>
        <end position="237"/>
    </location>
</feature>
<organism evidence="8 9">
    <name type="scientific">Bacillus arachidis</name>
    <dbReference type="NCBI Taxonomy" id="2819290"/>
    <lineage>
        <taxon>Bacteria</taxon>
        <taxon>Bacillati</taxon>
        <taxon>Bacillota</taxon>
        <taxon>Bacilli</taxon>
        <taxon>Bacillales</taxon>
        <taxon>Bacillaceae</taxon>
        <taxon>Bacillus</taxon>
    </lineage>
</organism>
<keyword evidence="3 6" id="KW-0812">Transmembrane</keyword>
<evidence type="ECO:0000256" key="2">
    <source>
        <dbReference type="ARBA" id="ARBA00022448"/>
    </source>
</evidence>
<keyword evidence="4 6" id="KW-1133">Transmembrane helix</keyword>
<gene>
    <name evidence="8" type="ORF">J4P90_24800</name>
</gene>
<evidence type="ECO:0000256" key="1">
    <source>
        <dbReference type="ARBA" id="ARBA00004141"/>
    </source>
</evidence>
<evidence type="ECO:0000256" key="3">
    <source>
        <dbReference type="ARBA" id="ARBA00022692"/>
    </source>
</evidence>
<evidence type="ECO:0000313" key="9">
    <source>
        <dbReference type="Proteomes" id="UP000677611"/>
    </source>
</evidence>
<reference evidence="8 9" key="1">
    <citation type="submission" date="2021-03" db="EMBL/GenBank/DDBJ databases">
        <title>Identification of novel Bacillus strains.</title>
        <authorList>
            <person name="Xiao Z."/>
            <person name="Li Y."/>
            <person name="Shen J."/>
        </authorList>
    </citation>
    <scope>NUCLEOTIDE SEQUENCE [LARGE SCALE GENOMIC DNA]</scope>
    <source>
        <strain evidence="8 9">SY8</strain>
    </source>
</reference>
<keyword evidence="2 6" id="KW-0813">Transport</keyword>
<dbReference type="PANTHER" id="PTHR43839">
    <property type="entry name" value="OPPC IN A BINDING PROTEIN-DEPENDENT TRANSPORT SYSTEM"/>
    <property type="match status" value="1"/>
</dbReference>
<keyword evidence="9" id="KW-1185">Reference proteome</keyword>
<evidence type="ECO:0000259" key="7">
    <source>
        <dbReference type="PROSITE" id="PS50928"/>
    </source>
</evidence>
<evidence type="ECO:0000256" key="5">
    <source>
        <dbReference type="ARBA" id="ARBA00023136"/>
    </source>
</evidence>
<feature type="transmembrane region" description="Helical" evidence="6">
    <location>
        <begin position="81"/>
        <end position="105"/>
    </location>
</feature>
<dbReference type="EMBL" id="JAGDQJ010000043">
    <property type="protein sequence ID" value="MBO1628359.1"/>
    <property type="molecule type" value="Genomic_DNA"/>
</dbReference>
<dbReference type="SUPFAM" id="SSF161098">
    <property type="entry name" value="MetI-like"/>
    <property type="match status" value="1"/>
</dbReference>
<dbReference type="InterPro" id="IPR035906">
    <property type="entry name" value="MetI-like_sf"/>
</dbReference>
<protein>
    <submittedName>
        <fullName evidence="8">ABC transporter permease subunit</fullName>
    </submittedName>
</protein>
<evidence type="ECO:0000256" key="4">
    <source>
        <dbReference type="ARBA" id="ARBA00022989"/>
    </source>
</evidence>
<dbReference type="PANTHER" id="PTHR43839:SF3">
    <property type="entry name" value="OLIGOPEPTIDE ABC TRANSPORTER, PERMEASE PROTEIN"/>
    <property type="match status" value="1"/>
</dbReference>
<sequence>MWTYLKRDKRFWICSSFLVILLVLSVGNTVFNGGEIHQVILQYDKAGRPEVPPFTPSLQFLFGTDRKGFDLFNLIIEGAKWTIGFSIIVAIFRMVIGVVIGFLLGAYVKRGFNKLQALFDSFTVIPMVMICYFILSEVLIYENGTIPVPFYQRVLFQLTVFVLLGIPTISLFVANEVKKIQTEDFIEAARILGGGKFYIVIKHIFPHSSSTFVIMLIQQFVQTMILMLHLGLLQLFFGGTVLYSGESESVTHEWTGLIGVYYLSLSTDTWIPLIPIIFFSLTVLSANKISISVQEAIMKSKSASQPVEDTNKGTIHIPENEWFKFKHQA</sequence>
<dbReference type="Gene3D" id="1.10.3720.10">
    <property type="entry name" value="MetI-like"/>
    <property type="match status" value="1"/>
</dbReference>
<feature type="transmembrane region" description="Helical" evidence="6">
    <location>
        <begin position="270"/>
        <end position="291"/>
    </location>
</feature>
<evidence type="ECO:0000313" key="8">
    <source>
        <dbReference type="EMBL" id="MBO1628359.1"/>
    </source>
</evidence>
<comment type="subcellular location">
    <subcellularLocation>
        <location evidence="6">Cell membrane</location>
        <topology evidence="6">Multi-pass membrane protein</topology>
    </subcellularLocation>
    <subcellularLocation>
        <location evidence="1">Membrane</location>
        <topology evidence="1">Multi-pass membrane protein</topology>
    </subcellularLocation>
</comment>
<feature type="transmembrane region" description="Helical" evidence="6">
    <location>
        <begin position="155"/>
        <end position="174"/>
    </location>
</feature>
<comment type="caution">
    <text evidence="8">The sequence shown here is derived from an EMBL/GenBank/DDBJ whole genome shotgun (WGS) entry which is preliminary data.</text>
</comment>
<dbReference type="Proteomes" id="UP000677611">
    <property type="component" value="Unassembled WGS sequence"/>
</dbReference>